<keyword evidence="8" id="KW-0539">Nucleus</keyword>
<protein>
    <recommendedName>
        <fullName evidence="9">PHD-type domain-containing protein</fullName>
    </recommendedName>
</protein>
<evidence type="ECO:0000256" key="2">
    <source>
        <dbReference type="ARBA" id="ARBA00022723"/>
    </source>
</evidence>
<evidence type="ECO:0000256" key="7">
    <source>
        <dbReference type="ARBA" id="ARBA00023204"/>
    </source>
</evidence>
<dbReference type="GO" id="GO:0005634">
    <property type="term" value="C:nucleus"/>
    <property type="evidence" value="ECO:0007669"/>
    <property type="project" value="UniProtKB-SubCell"/>
</dbReference>
<keyword evidence="7" id="KW-0234">DNA repair</keyword>
<evidence type="ECO:0000256" key="3">
    <source>
        <dbReference type="ARBA" id="ARBA00022737"/>
    </source>
</evidence>
<sequence>MAVNQMAALKWVHLCIGISWKDLAFSHTSNTYPPCLYDCSSQPLLTIPEEHIFGYGVLLGSYAAQNIVTSDCQLRSQNEAPLAGTGLLVTSENMNGNRKYTYIVFKYRAPQVYFVGDNVKNLKLELAKGAKLKCSRCGLKGAALGCYVKSCHKSYHFPCAKEIPKCRWDYVILQSSFQMKSLERPIL</sequence>
<gene>
    <name evidence="10" type="ORF">GOBAR_AA14390</name>
</gene>
<dbReference type="Pfam" id="PF13771">
    <property type="entry name" value="zf-HC5HC2H"/>
    <property type="match status" value="1"/>
</dbReference>
<keyword evidence="4" id="KW-0227">DNA damage</keyword>
<dbReference type="Proteomes" id="UP000239757">
    <property type="component" value="Unassembled WGS sequence"/>
</dbReference>
<dbReference type="Gene3D" id="3.30.40.10">
    <property type="entry name" value="Zinc/RING finger domain, C3HC4 (zinc finger)"/>
    <property type="match status" value="1"/>
</dbReference>
<keyword evidence="2" id="KW-0479">Metal-binding</keyword>
<reference evidence="10 11" key="1">
    <citation type="submission" date="2015-01" db="EMBL/GenBank/DDBJ databases">
        <title>Genome of allotetraploid Gossypium barbadense reveals genomic plasticity and fiber elongation in cotton evolution.</title>
        <authorList>
            <person name="Chen X."/>
            <person name="Liu X."/>
            <person name="Zhao B."/>
            <person name="Zheng H."/>
            <person name="Hu Y."/>
            <person name="Lu G."/>
            <person name="Yang C."/>
            <person name="Chen J."/>
            <person name="Shan C."/>
            <person name="Zhang L."/>
            <person name="Zhou Y."/>
            <person name="Wang L."/>
            <person name="Guo W."/>
            <person name="Bai Y."/>
            <person name="Ruan J."/>
            <person name="Shangguan X."/>
            <person name="Mao Y."/>
            <person name="Jiang J."/>
            <person name="Zhu Y."/>
            <person name="Lei J."/>
            <person name="Kang H."/>
            <person name="Chen S."/>
            <person name="He X."/>
            <person name="Wang R."/>
            <person name="Wang Y."/>
            <person name="Chen J."/>
            <person name="Wang L."/>
            <person name="Yu S."/>
            <person name="Wang B."/>
            <person name="Wei J."/>
            <person name="Song S."/>
            <person name="Lu X."/>
            <person name="Gao Z."/>
            <person name="Gu W."/>
            <person name="Deng X."/>
            <person name="Ma D."/>
            <person name="Wang S."/>
            <person name="Liang W."/>
            <person name="Fang L."/>
            <person name="Cai C."/>
            <person name="Zhu X."/>
            <person name="Zhou B."/>
            <person name="Zhang Y."/>
            <person name="Chen Z."/>
            <person name="Xu S."/>
            <person name="Zhu R."/>
            <person name="Wang S."/>
            <person name="Zhang T."/>
            <person name="Zhao G."/>
        </authorList>
    </citation>
    <scope>NUCLEOTIDE SEQUENCE [LARGE SCALE GENOMIC DNA]</scope>
    <source>
        <strain evidence="11">cv. Xinhai21</strain>
        <tissue evidence="10">Leaf</tissue>
    </source>
</reference>
<dbReference type="EMBL" id="KZ664319">
    <property type="protein sequence ID" value="PPS06255.1"/>
    <property type="molecule type" value="Genomic_DNA"/>
</dbReference>
<accession>A0A2P5XSD0</accession>
<evidence type="ECO:0000256" key="8">
    <source>
        <dbReference type="ARBA" id="ARBA00023242"/>
    </source>
</evidence>
<dbReference type="AlphaFoldDB" id="A0A2P5XSD0"/>
<dbReference type="GO" id="GO:0045944">
    <property type="term" value="P:positive regulation of transcription by RNA polymerase II"/>
    <property type="evidence" value="ECO:0007669"/>
    <property type="project" value="TreeGrafter"/>
</dbReference>
<dbReference type="PROSITE" id="PS51805">
    <property type="entry name" value="EPHD"/>
    <property type="match status" value="1"/>
</dbReference>
<evidence type="ECO:0000313" key="10">
    <source>
        <dbReference type="EMBL" id="PPS06255.1"/>
    </source>
</evidence>
<keyword evidence="3" id="KW-0677">Repeat</keyword>
<dbReference type="PANTHER" id="PTHR13763">
    <property type="entry name" value="BREAST CANCER TYPE 1 SUSCEPTIBILITY PROTEIN BRCA1"/>
    <property type="match status" value="1"/>
</dbReference>
<organism evidence="10 11">
    <name type="scientific">Gossypium barbadense</name>
    <name type="common">Sea Island cotton</name>
    <name type="synonym">Hibiscus barbadensis</name>
    <dbReference type="NCBI Taxonomy" id="3634"/>
    <lineage>
        <taxon>Eukaryota</taxon>
        <taxon>Viridiplantae</taxon>
        <taxon>Streptophyta</taxon>
        <taxon>Embryophyta</taxon>
        <taxon>Tracheophyta</taxon>
        <taxon>Spermatophyta</taxon>
        <taxon>Magnoliopsida</taxon>
        <taxon>eudicotyledons</taxon>
        <taxon>Gunneridae</taxon>
        <taxon>Pentapetalae</taxon>
        <taxon>rosids</taxon>
        <taxon>malvids</taxon>
        <taxon>Malvales</taxon>
        <taxon>Malvaceae</taxon>
        <taxon>Malvoideae</taxon>
        <taxon>Gossypium</taxon>
    </lineage>
</organism>
<dbReference type="GO" id="GO:0000724">
    <property type="term" value="P:double-strand break repair via homologous recombination"/>
    <property type="evidence" value="ECO:0007669"/>
    <property type="project" value="TreeGrafter"/>
</dbReference>
<dbReference type="OrthoDB" id="2384350at2759"/>
<evidence type="ECO:0000256" key="5">
    <source>
        <dbReference type="ARBA" id="ARBA00022771"/>
    </source>
</evidence>
<dbReference type="InterPro" id="IPR034732">
    <property type="entry name" value="EPHD"/>
</dbReference>
<name>A0A2P5XSD0_GOSBA</name>
<evidence type="ECO:0000259" key="9">
    <source>
        <dbReference type="PROSITE" id="PS51805"/>
    </source>
</evidence>
<evidence type="ECO:0000256" key="1">
    <source>
        <dbReference type="ARBA" id="ARBA00004123"/>
    </source>
</evidence>
<dbReference type="GO" id="GO:0008270">
    <property type="term" value="F:zinc ion binding"/>
    <property type="evidence" value="ECO:0007669"/>
    <property type="project" value="UniProtKB-KW"/>
</dbReference>
<comment type="subcellular location">
    <subcellularLocation>
        <location evidence="1">Nucleus</location>
    </subcellularLocation>
</comment>
<keyword evidence="6" id="KW-0862">Zinc</keyword>
<keyword evidence="5" id="KW-0863">Zinc-finger</keyword>
<dbReference type="GO" id="GO:0004842">
    <property type="term" value="F:ubiquitin-protein transferase activity"/>
    <property type="evidence" value="ECO:0007669"/>
    <property type="project" value="TreeGrafter"/>
</dbReference>
<evidence type="ECO:0000256" key="6">
    <source>
        <dbReference type="ARBA" id="ARBA00022833"/>
    </source>
</evidence>
<evidence type="ECO:0000313" key="11">
    <source>
        <dbReference type="Proteomes" id="UP000239757"/>
    </source>
</evidence>
<feature type="domain" description="PHD-type" evidence="9">
    <location>
        <begin position="69"/>
        <end position="181"/>
    </location>
</feature>
<proteinExistence type="predicted"/>
<dbReference type="PANTHER" id="PTHR13763:SF9">
    <property type="entry name" value="BRCA1-ASSOCIATED RING DOMAIN PROTEIN 1"/>
    <property type="match status" value="1"/>
</dbReference>
<dbReference type="InterPro" id="IPR013083">
    <property type="entry name" value="Znf_RING/FYVE/PHD"/>
</dbReference>
<dbReference type="InterPro" id="IPR031099">
    <property type="entry name" value="BRCA1-associated"/>
</dbReference>
<evidence type="ECO:0000256" key="4">
    <source>
        <dbReference type="ARBA" id="ARBA00022763"/>
    </source>
</evidence>